<dbReference type="KEGG" id="tra:Trad_0351"/>
<evidence type="ECO:0000313" key="2">
    <source>
        <dbReference type="Proteomes" id="UP000000379"/>
    </source>
</evidence>
<dbReference type="HOGENOM" id="CLU_2037054_0_0_0"/>
<dbReference type="EMBL" id="CP002049">
    <property type="protein sequence ID" value="ADI13490.1"/>
    <property type="molecule type" value="Genomic_DNA"/>
</dbReference>
<dbReference type="Proteomes" id="UP000000379">
    <property type="component" value="Chromosome"/>
</dbReference>
<reference evidence="1 2" key="2">
    <citation type="journal article" date="2011" name="Stand. Genomic Sci.">
        <title>Complete genome sequence of Truepera radiovictrix type strain (RQ-24).</title>
        <authorList>
            <person name="Ivanova N."/>
            <person name="Rohde C."/>
            <person name="Munk C."/>
            <person name="Nolan M."/>
            <person name="Lucas S."/>
            <person name="Del Rio T.G."/>
            <person name="Tice H."/>
            <person name="Deshpande S."/>
            <person name="Cheng J.F."/>
            <person name="Tapia R."/>
            <person name="Han C."/>
            <person name="Goodwin L."/>
            <person name="Pitluck S."/>
            <person name="Liolios K."/>
            <person name="Mavromatis K."/>
            <person name="Mikhailova N."/>
            <person name="Pati A."/>
            <person name="Chen A."/>
            <person name="Palaniappan K."/>
            <person name="Land M."/>
            <person name="Hauser L."/>
            <person name="Chang Y.J."/>
            <person name="Jeffries C.D."/>
            <person name="Brambilla E."/>
            <person name="Rohde M."/>
            <person name="Goker M."/>
            <person name="Tindall B.J."/>
            <person name="Woyke T."/>
            <person name="Bristow J."/>
            <person name="Eisen J.A."/>
            <person name="Markowitz V."/>
            <person name="Hugenholtz P."/>
            <person name="Kyrpides N.C."/>
            <person name="Klenk H.P."/>
            <person name="Lapidus A."/>
        </authorList>
    </citation>
    <scope>NUCLEOTIDE SEQUENCE [LARGE SCALE GENOMIC DNA]</scope>
    <source>
        <strain evidence="2">DSM 17093 / CIP 108686 / LMG 22925 / RQ-24</strain>
    </source>
</reference>
<reference evidence="2" key="1">
    <citation type="submission" date="2010-05" db="EMBL/GenBank/DDBJ databases">
        <title>The complete genome of Truepera radiovictris DSM 17093.</title>
        <authorList>
            <consortium name="US DOE Joint Genome Institute (JGI-PGF)"/>
            <person name="Lucas S."/>
            <person name="Copeland A."/>
            <person name="Lapidus A."/>
            <person name="Glavina del Rio T."/>
            <person name="Dalin E."/>
            <person name="Tice H."/>
            <person name="Bruce D."/>
            <person name="Goodwin L."/>
            <person name="Pitluck S."/>
            <person name="Kyrpides N."/>
            <person name="Mavromatis K."/>
            <person name="Ovchinnikova G."/>
            <person name="Munk A.C."/>
            <person name="Detter J.C."/>
            <person name="Han C."/>
            <person name="Tapia R."/>
            <person name="Land M."/>
            <person name="Hauser L."/>
            <person name="Markowitz V."/>
            <person name="Cheng J.-F."/>
            <person name="Hugenholtz P."/>
            <person name="Woyke T."/>
            <person name="Wu D."/>
            <person name="Tindall B."/>
            <person name="Pomrenke H.G."/>
            <person name="Brambilla E."/>
            <person name="Klenk H.-P."/>
            <person name="Eisen J.A."/>
        </authorList>
    </citation>
    <scope>NUCLEOTIDE SEQUENCE [LARGE SCALE GENOMIC DNA]</scope>
    <source>
        <strain evidence="2">DSM 17093 / CIP 108686 / LMG 22925 / RQ-24</strain>
    </source>
</reference>
<dbReference type="AlphaFoldDB" id="D7CRK0"/>
<protein>
    <submittedName>
        <fullName evidence="1">Uncharacterized protein</fullName>
    </submittedName>
</protein>
<dbReference type="RefSeq" id="WP_013176870.1">
    <property type="nucleotide sequence ID" value="NC_014221.1"/>
</dbReference>
<organism evidence="1 2">
    <name type="scientific">Truepera radiovictrix (strain DSM 17093 / CIP 108686 / LMG 22925 / RQ-24)</name>
    <dbReference type="NCBI Taxonomy" id="649638"/>
    <lineage>
        <taxon>Bacteria</taxon>
        <taxon>Thermotogati</taxon>
        <taxon>Deinococcota</taxon>
        <taxon>Deinococci</taxon>
        <taxon>Trueperales</taxon>
        <taxon>Trueperaceae</taxon>
        <taxon>Truepera</taxon>
    </lineage>
</organism>
<sequence length="121" mass="13319">MDHTARNTAATNRTRYALLCDRRRALFELHKLAEAVRAHPNYATAARTVAGLEGMVAEQLEATSCNLCRAGKADPEALQRDVCRLYGGLSSLAKVWVYLEDGRDLEPLVQAHYDALFAGDA</sequence>
<proteinExistence type="predicted"/>
<evidence type="ECO:0000313" key="1">
    <source>
        <dbReference type="EMBL" id="ADI13490.1"/>
    </source>
</evidence>
<name>D7CRK0_TRURR</name>
<keyword evidence="2" id="KW-1185">Reference proteome</keyword>
<accession>D7CRK0</accession>
<gene>
    <name evidence="1" type="ordered locus">Trad_0351</name>
</gene>